<organism evidence="4 5">
    <name type="scientific">Methanosarcina acetivorans (strain ATCC 35395 / DSM 2834 / JCM 12185 / C2A)</name>
    <dbReference type="NCBI Taxonomy" id="188937"/>
    <lineage>
        <taxon>Archaea</taxon>
        <taxon>Methanobacteriati</taxon>
        <taxon>Methanobacteriota</taxon>
        <taxon>Stenosarchaea group</taxon>
        <taxon>Methanomicrobia</taxon>
        <taxon>Methanosarcinales</taxon>
        <taxon>Methanosarcinaceae</taxon>
        <taxon>Methanosarcina</taxon>
    </lineage>
</organism>
<protein>
    <submittedName>
        <fullName evidence="4">Flagella accessory protein H</fullName>
    </submittedName>
</protein>
<dbReference type="GO" id="GO:0005524">
    <property type="term" value="F:ATP binding"/>
    <property type="evidence" value="ECO:0007669"/>
    <property type="project" value="UniProtKB-KW"/>
</dbReference>
<keyword evidence="4" id="KW-0282">Flagellum</keyword>
<dbReference type="HOGENOM" id="CLU_094838_1_0_2"/>
<name>Q8TLF5_METAC</name>
<gene>
    <name evidence="4" type="primary">flaH</name>
    <name evidence="4" type="ordered locus">MA_3081</name>
</gene>
<dbReference type="SUPFAM" id="SSF52540">
    <property type="entry name" value="P-loop containing nucleoside triphosphate hydrolases"/>
    <property type="match status" value="1"/>
</dbReference>
<dbReference type="STRING" id="188937.MA_3081"/>
<keyword evidence="4" id="KW-0969">Cilium</keyword>
<dbReference type="InParanoid" id="Q8TLF5"/>
<dbReference type="EnsemblBacteria" id="AAM06454">
    <property type="protein sequence ID" value="AAM06454"/>
    <property type="gene ID" value="MA_3081"/>
</dbReference>
<dbReference type="AlphaFoldDB" id="Q8TLF5"/>
<reference evidence="4 5" key="1">
    <citation type="journal article" date="2002" name="Genome Res.">
        <title>The genome of Methanosarcina acetivorans reveals extensive metabolic and physiological diversity.</title>
        <authorList>
            <person name="Galagan J.E."/>
            <person name="Nusbaum C."/>
            <person name="Roy A."/>
            <person name="Endrizzi M.G."/>
            <person name="Macdonald P."/>
            <person name="FitzHugh W."/>
            <person name="Calvo S."/>
            <person name="Engels R."/>
            <person name="Smirnov S."/>
            <person name="Atnoor D."/>
            <person name="Brown A."/>
            <person name="Allen N."/>
            <person name="Naylor J."/>
            <person name="Stange-Thomann N."/>
            <person name="DeArellano K."/>
            <person name="Johnson R."/>
            <person name="Linton L."/>
            <person name="McEwan P."/>
            <person name="McKernan K."/>
            <person name="Talamas J."/>
            <person name="Tirrell A."/>
            <person name="Ye W."/>
            <person name="Zimmer A."/>
            <person name="Barber R.D."/>
            <person name="Cann I."/>
            <person name="Graham D.E."/>
            <person name="Grahame D.A."/>
            <person name="Guss A."/>
            <person name="Hedderich R."/>
            <person name="Ingram-Smith C."/>
            <person name="Kuettner C.H."/>
            <person name="Krzycki J.A."/>
            <person name="Leigh J.A."/>
            <person name="Li W."/>
            <person name="Liu J."/>
            <person name="Mukhopadhyay B."/>
            <person name="Reeve J.N."/>
            <person name="Smith K."/>
            <person name="Springer T.A."/>
            <person name="Umayam L.A."/>
            <person name="White O."/>
            <person name="White R.H."/>
            <person name="de Macario E.C."/>
            <person name="Ferry J.G."/>
            <person name="Jarrell K.F."/>
            <person name="Jing H."/>
            <person name="Macario A.J.L."/>
            <person name="Paulsen I."/>
            <person name="Pritchett M."/>
            <person name="Sowers K.R."/>
            <person name="Swanson R.V."/>
            <person name="Zinder S.H."/>
            <person name="Lander E."/>
            <person name="Metcalf W.W."/>
            <person name="Birren B."/>
        </authorList>
    </citation>
    <scope>NUCLEOTIDE SEQUENCE [LARGE SCALE GENOMIC DNA]</scope>
    <source>
        <strain evidence="5">ATCC 35395 / DSM 2834 / JCM 12185 / C2A</strain>
    </source>
</reference>
<dbReference type="KEGG" id="mac:MA_3081"/>
<evidence type="ECO:0000259" key="3">
    <source>
        <dbReference type="Pfam" id="PF06745"/>
    </source>
</evidence>
<dbReference type="Gene3D" id="3.40.50.300">
    <property type="entry name" value="P-loop containing nucleotide triphosphate hydrolases"/>
    <property type="match status" value="1"/>
</dbReference>
<dbReference type="PANTHER" id="PTHR43637:SF3">
    <property type="entry name" value="FLAGELLA-RELATED PROTEIN H-RELATED"/>
    <property type="match status" value="1"/>
</dbReference>
<dbReference type="Pfam" id="PF06745">
    <property type="entry name" value="ATPase"/>
    <property type="match status" value="1"/>
</dbReference>
<sequence>MFYEEVFSDLKEEEKALLEFISSGNLEIDRKLEGGVPVGSLCLLEGGNDSGKSIFLQQIMWGALNQDKRVLALATEKTSKELLNQMESLKHGISDYFIIGRAKIFEINAGYVEENPQLSESLLQVLLECIKRCKEELILIDSLTIFAVNASENAVLNFFTECVKLCDNGKTILISVHGYAFSQSVLYRLRSVCSVCLELRIEQVGDQWIKTMEIQKLRGARKTRGNLLSFDVDSKFGLKIIPVSKVKA</sequence>
<dbReference type="PANTHER" id="PTHR43637">
    <property type="entry name" value="UPF0273 PROTEIN TM_0370"/>
    <property type="match status" value="1"/>
</dbReference>
<keyword evidence="1" id="KW-0547">Nucleotide-binding</keyword>
<dbReference type="InterPro" id="IPR014774">
    <property type="entry name" value="KaiC-like_dom"/>
</dbReference>
<proteinExistence type="predicted"/>
<dbReference type="FunCoup" id="Q8TLF5">
    <property type="interactions" value="5"/>
</dbReference>
<dbReference type="Proteomes" id="UP000002487">
    <property type="component" value="Chromosome"/>
</dbReference>
<evidence type="ECO:0000313" key="5">
    <source>
        <dbReference type="Proteomes" id="UP000002487"/>
    </source>
</evidence>
<evidence type="ECO:0000256" key="2">
    <source>
        <dbReference type="ARBA" id="ARBA00022840"/>
    </source>
</evidence>
<accession>Q8TLF5</accession>
<keyword evidence="4" id="KW-0966">Cell projection</keyword>
<dbReference type="NCBIfam" id="NF004723">
    <property type="entry name" value="PRK06067.1"/>
    <property type="match status" value="1"/>
</dbReference>
<keyword evidence="5" id="KW-1185">Reference proteome</keyword>
<evidence type="ECO:0000313" key="4">
    <source>
        <dbReference type="EMBL" id="AAM06454.1"/>
    </source>
</evidence>
<dbReference type="PhylomeDB" id="Q8TLF5"/>
<dbReference type="InterPro" id="IPR027417">
    <property type="entry name" value="P-loop_NTPase"/>
</dbReference>
<keyword evidence="2" id="KW-0067">ATP-binding</keyword>
<evidence type="ECO:0000256" key="1">
    <source>
        <dbReference type="ARBA" id="ARBA00022741"/>
    </source>
</evidence>
<dbReference type="EMBL" id="AE010299">
    <property type="protein sequence ID" value="AAM06454.1"/>
    <property type="molecule type" value="Genomic_DNA"/>
</dbReference>
<feature type="domain" description="KaiC-like" evidence="3">
    <location>
        <begin position="27"/>
        <end position="242"/>
    </location>
</feature>